<evidence type="ECO:0000313" key="1">
    <source>
        <dbReference type="EMBL" id="KAL3697272.1"/>
    </source>
</evidence>
<proteinExistence type="predicted"/>
<sequence>MSPHPEFDPVEQGDPSESYWPLELLQMVFCRIPFLSMMIVPQISPRWRSVFANAVRSADPDQQGRIFKAEVMSSSVCWPAFCPLFTVVDPAGSKFWAYNQSSGVWQEIPDHQSYRHPSREFVFRRASGPLICSVEIDKAPVRSGNKRPRKNWTQTEENKGWEFVVSVVNVFTGSRRDLPPLPHAGMHLKYSDRCANDSEFRDRNRLPQFDFHSCPQEVIFHFDSDAQSYKVYVLYDLIFRGQFGGTVIYEFHSTRAHRDWVVRWNDARIEGQLPDVKRTNSTHLDGIRTSTAYVDGVVYYMTVNPVRVWKYDVRAESWAWPTILAADPARGPEGKFRAQDAWGIVVVDSHLMVVTVGEKLIRVYSVDRETLLLTSIFSRAIHTVFLSQHYRLVSYSRFIVFWPDEAFLTLSALALDLGSGLLTELALPRELQQVHDIRVALIDESLQIRVGVRTEV</sequence>
<dbReference type="Proteomes" id="UP001633002">
    <property type="component" value="Unassembled WGS sequence"/>
</dbReference>
<evidence type="ECO:0000313" key="2">
    <source>
        <dbReference type="Proteomes" id="UP001633002"/>
    </source>
</evidence>
<dbReference type="AlphaFoldDB" id="A0ABD3I4F6"/>
<evidence type="ECO:0008006" key="3">
    <source>
        <dbReference type="Google" id="ProtNLM"/>
    </source>
</evidence>
<reference evidence="1 2" key="1">
    <citation type="submission" date="2024-09" db="EMBL/GenBank/DDBJ databases">
        <title>Chromosome-scale assembly of Riccia sorocarpa.</title>
        <authorList>
            <person name="Paukszto L."/>
        </authorList>
    </citation>
    <scope>NUCLEOTIDE SEQUENCE [LARGE SCALE GENOMIC DNA]</scope>
    <source>
        <strain evidence="1">LP-2024</strain>
        <tissue evidence="1">Aerial parts of the thallus</tissue>
    </source>
</reference>
<name>A0ABD3I4F6_9MARC</name>
<dbReference type="EMBL" id="JBJQOH010000002">
    <property type="protein sequence ID" value="KAL3697272.1"/>
    <property type="molecule type" value="Genomic_DNA"/>
</dbReference>
<dbReference type="PANTHER" id="PTHR31672">
    <property type="entry name" value="BNACNNG10540D PROTEIN"/>
    <property type="match status" value="1"/>
</dbReference>
<organism evidence="1 2">
    <name type="scientific">Riccia sorocarpa</name>
    <dbReference type="NCBI Taxonomy" id="122646"/>
    <lineage>
        <taxon>Eukaryota</taxon>
        <taxon>Viridiplantae</taxon>
        <taxon>Streptophyta</taxon>
        <taxon>Embryophyta</taxon>
        <taxon>Marchantiophyta</taxon>
        <taxon>Marchantiopsida</taxon>
        <taxon>Marchantiidae</taxon>
        <taxon>Marchantiales</taxon>
        <taxon>Ricciaceae</taxon>
        <taxon>Riccia</taxon>
    </lineage>
</organism>
<dbReference type="PANTHER" id="PTHR31672:SF2">
    <property type="entry name" value="F-BOX DOMAIN-CONTAINING PROTEIN"/>
    <property type="match status" value="1"/>
</dbReference>
<protein>
    <recommendedName>
        <fullName evidence="3">F-box domain-containing protein</fullName>
    </recommendedName>
</protein>
<gene>
    <name evidence="1" type="ORF">R1sor_011348</name>
</gene>
<accession>A0ABD3I4F6</accession>
<comment type="caution">
    <text evidence="1">The sequence shown here is derived from an EMBL/GenBank/DDBJ whole genome shotgun (WGS) entry which is preliminary data.</text>
</comment>
<dbReference type="InterPro" id="IPR050796">
    <property type="entry name" value="SCF_F-box_component"/>
</dbReference>
<keyword evidence="2" id="KW-1185">Reference proteome</keyword>